<feature type="transmembrane region" description="Helical" evidence="6">
    <location>
        <begin position="179"/>
        <end position="198"/>
    </location>
</feature>
<evidence type="ECO:0000256" key="3">
    <source>
        <dbReference type="ARBA" id="ARBA00022692"/>
    </source>
</evidence>
<protein>
    <submittedName>
        <fullName evidence="7">Oligosaccharide flippase family protein</fullName>
    </submittedName>
</protein>
<evidence type="ECO:0000313" key="8">
    <source>
        <dbReference type="Proteomes" id="UP000326852"/>
    </source>
</evidence>
<keyword evidence="2" id="KW-1003">Cell membrane</keyword>
<evidence type="ECO:0000256" key="2">
    <source>
        <dbReference type="ARBA" id="ARBA00022475"/>
    </source>
</evidence>
<dbReference type="InterPro" id="IPR002797">
    <property type="entry name" value="Polysacc_synth"/>
</dbReference>
<proteinExistence type="predicted"/>
<feature type="transmembrane region" description="Helical" evidence="6">
    <location>
        <begin position="88"/>
        <end position="108"/>
    </location>
</feature>
<dbReference type="PANTHER" id="PTHR30250:SF11">
    <property type="entry name" value="O-ANTIGEN TRANSPORTER-RELATED"/>
    <property type="match status" value="1"/>
</dbReference>
<feature type="transmembrane region" description="Helical" evidence="6">
    <location>
        <begin position="49"/>
        <end position="67"/>
    </location>
</feature>
<feature type="transmembrane region" description="Helical" evidence="6">
    <location>
        <begin position="12"/>
        <end position="37"/>
    </location>
</feature>
<feature type="transmembrane region" description="Helical" evidence="6">
    <location>
        <begin position="362"/>
        <end position="380"/>
    </location>
</feature>
<organism evidence="7 8">
    <name type="scientific">Arthrobacter yangruifuii</name>
    <dbReference type="NCBI Taxonomy" id="2606616"/>
    <lineage>
        <taxon>Bacteria</taxon>
        <taxon>Bacillati</taxon>
        <taxon>Actinomycetota</taxon>
        <taxon>Actinomycetes</taxon>
        <taxon>Micrococcales</taxon>
        <taxon>Micrococcaceae</taxon>
        <taxon>Arthrobacter</taxon>
    </lineage>
</organism>
<evidence type="ECO:0000313" key="7">
    <source>
        <dbReference type="EMBL" id="KAD3515260.1"/>
    </source>
</evidence>
<keyword evidence="3 6" id="KW-0812">Transmembrane</keyword>
<dbReference type="Pfam" id="PF01943">
    <property type="entry name" value="Polysacc_synt"/>
    <property type="match status" value="1"/>
</dbReference>
<name>A0A5N6MGH9_9MICC</name>
<dbReference type="InterPro" id="IPR050833">
    <property type="entry name" value="Poly_Biosynth_Transport"/>
</dbReference>
<dbReference type="RefSeq" id="WP_152272900.1">
    <property type="nucleotide sequence ID" value="NZ_VTFX01000005.1"/>
</dbReference>
<feature type="transmembrane region" description="Helical" evidence="6">
    <location>
        <begin position="156"/>
        <end position="173"/>
    </location>
</feature>
<dbReference type="Proteomes" id="UP000326852">
    <property type="component" value="Unassembled WGS sequence"/>
</dbReference>
<keyword evidence="4 6" id="KW-1133">Transmembrane helix</keyword>
<feature type="transmembrane region" description="Helical" evidence="6">
    <location>
        <begin position="120"/>
        <end position="144"/>
    </location>
</feature>
<evidence type="ECO:0000256" key="4">
    <source>
        <dbReference type="ARBA" id="ARBA00022989"/>
    </source>
</evidence>
<dbReference type="EMBL" id="VTFX01000005">
    <property type="protein sequence ID" value="KAD3515260.1"/>
    <property type="molecule type" value="Genomic_DNA"/>
</dbReference>
<dbReference type="GO" id="GO:0005886">
    <property type="term" value="C:plasma membrane"/>
    <property type="evidence" value="ECO:0007669"/>
    <property type="project" value="UniProtKB-SubCell"/>
</dbReference>
<dbReference type="PANTHER" id="PTHR30250">
    <property type="entry name" value="PST FAMILY PREDICTED COLANIC ACID TRANSPORTER"/>
    <property type="match status" value="1"/>
</dbReference>
<reference evidence="7 8" key="1">
    <citation type="submission" date="2019-08" db="EMBL/GenBank/DDBJ databases">
        <title>Arthrobacter sp. nov., isolated from plateau pika and Tibetan wild ass.</title>
        <authorList>
            <person name="Ge Y."/>
        </authorList>
    </citation>
    <scope>NUCLEOTIDE SEQUENCE [LARGE SCALE GENOMIC DNA]</scope>
    <source>
        <strain evidence="7 8">785</strain>
    </source>
</reference>
<sequence length="443" mass="46433">MTKVVAQGPDGIFHNISLTAVGNLAFPVAAFVTAPVLAWQLGANGRGELAAAIAPLMLLVSVAALGMPESLSYHTAARLMPYKKSLPTALVLLWITGSAGIALTWVAAPVLSAGNHHVAVLTIIAAGALPLSLSVAALRGVAIGLHKWKRVNAEKYITASVRLVAIVACALSGNLSLVVAVAVMAYSPVIGGLAYLGLKNDSACNTYHKDGKRPVARLLNYSLSVWVGAMSGVLLMRIDQILLLPMAGAVQLGMYAVSVNVAELLLVVNNAVRDVMFSADAANRNDDRIHRAGRLSLIVTTVVALPTALTSPLWFPMLFGEEFSEALPIVIVLIIAIVVGVPGSVAGSALSARGRPGLRSRSLIVASIINVAVLVLLVPVMGALGAAYATLIGNLVSSNLNILWLSKHFQVKALGFYRFSRVDFVFLGEKMLGTIKKVAHGRN</sequence>
<keyword evidence="8" id="KW-1185">Reference proteome</keyword>
<evidence type="ECO:0000256" key="5">
    <source>
        <dbReference type="ARBA" id="ARBA00023136"/>
    </source>
</evidence>
<evidence type="ECO:0000256" key="1">
    <source>
        <dbReference type="ARBA" id="ARBA00004651"/>
    </source>
</evidence>
<feature type="transmembrane region" description="Helical" evidence="6">
    <location>
        <begin position="250"/>
        <end position="272"/>
    </location>
</feature>
<feature type="transmembrane region" description="Helical" evidence="6">
    <location>
        <begin position="218"/>
        <end position="238"/>
    </location>
</feature>
<keyword evidence="5 6" id="KW-0472">Membrane</keyword>
<evidence type="ECO:0000256" key="6">
    <source>
        <dbReference type="SAM" id="Phobius"/>
    </source>
</evidence>
<comment type="caution">
    <text evidence="7">The sequence shown here is derived from an EMBL/GenBank/DDBJ whole genome shotgun (WGS) entry which is preliminary data.</text>
</comment>
<gene>
    <name evidence="7" type="ORF">GD627_13355</name>
</gene>
<feature type="transmembrane region" description="Helical" evidence="6">
    <location>
        <begin position="327"/>
        <end position="350"/>
    </location>
</feature>
<comment type="subcellular location">
    <subcellularLocation>
        <location evidence="1">Cell membrane</location>
        <topology evidence="1">Multi-pass membrane protein</topology>
    </subcellularLocation>
</comment>
<accession>A0A5N6MGH9</accession>
<feature type="transmembrane region" description="Helical" evidence="6">
    <location>
        <begin position="293"/>
        <end position="315"/>
    </location>
</feature>
<dbReference type="AlphaFoldDB" id="A0A5N6MGH9"/>